<dbReference type="EMBL" id="FUYN01000001">
    <property type="protein sequence ID" value="SKB29643.1"/>
    <property type="molecule type" value="Genomic_DNA"/>
</dbReference>
<comment type="catalytic activity">
    <reaction evidence="8">
        <text>adenosine + H2O + H(+) = inosine + NH4(+)</text>
        <dbReference type="Rhea" id="RHEA:24408"/>
        <dbReference type="ChEBI" id="CHEBI:15377"/>
        <dbReference type="ChEBI" id="CHEBI:15378"/>
        <dbReference type="ChEBI" id="CHEBI:16335"/>
        <dbReference type="ChEBI" id="CHEBI:17596"/>
        <dbReference type="ChEBI" id="CHEBI:28938"/>
        <dbReference type="EC" id="3.5.4.4"/>
    </reaction>
    <physiologicalReaction direction="left-to-right" evidence="8">
        <dbReference type="Rhea" id="RHEA:24409"/>
    </physiologicalReaction>
</comment>
<dbReference type="PANTHER" id="PTHR30616:SF2">
    <property type="entry name" value="PURINE NUCLEOSIDE PHOSPHORYLASE LACC1"/>
    <property type="match status" value="1"/>
</dbReference>
<evidence type="ECO:0000256" key="2">
    <source>
        <dbReference type="ARBA" id="ARBA00003215"/>
    </source>
</evidence>
<organism evidence="11 12">
    <name type="scientific">Acetoanaerobium noterae</name>
    <dbReference type="NCBI Taxonomy" id="745369"/>
    <lineage>
        <taxon>Bacteria</taxon>
        <taxon>Bacillati</taxon>
        <taxon>Bacillota</taxon>
        <taxon>Clostridia</taxon>
        <taxon>Peptostreptococcales</taxon>
        <taxon>Filifactoraceae</taxon>
        <taxon>Acetoanaerobium</taxon>
    </lineage>
</organism>
<dbReference type="RefSeq" id="WP_079588686.1">
    <property type="nucleotide sequence ID" value="NZ_FUYN01000001.1"/>
</dbReference>
<keyword evidence="12" id="KW-1185">Reference proteome</keyword>
<dbReference type="Proteomes" id="UP000243406">
    <property type="component" value="Unassembled WGS sequence"/>
</dbReference>
<evidence type="ECO:0000256" key="1">
    <source>
        <dbReference type="ARBA" id="ARBA00000553"/>
    </source>
</evidence>
<dbReference type="GO" id="GO:0005507">
    <property type="term" value="F:copper ion binding"/>
    <property type="evidence" value="ECO:0007669"/>
    <property type="project" value="TreeGrafter"/>
</dbReference>
<dbReference type="InterPro" id="IPR011324">
    <property type="entry name" value="Cytotoxic_necrot_fac-like_cat"/>
</dbReference>
<evidence type="ECO:0000256" key="9">
    <source>
        <dbReference type="ARBA" id="ARBA00048968"/>
    </source>
</evidence>
<evidence type="ECO:0000256" key="4">
    <source>
        <dbReference type="ARBA" id="ARBA00022679"/>
    </source>
</evidence>
<comment type="catalytic activity">
    <reaction evidence="9">
        <text>adenosine + phosphate = alpha-D-ribose 1-phosphate + adenine</text>
        <dbReference type="Rhea" id="RHEA:27642"/>
        <dbReference type="ChEBI" id="CHEBI:16335"/>
        <dbReference type="ChEBI" id="CHEBI:16708"/>
        <dbReference type="ChEBI" id="CHEBI:43474"/>
        <dbReference type="ChEBI" id="CHEBI:57720"/>
        <dbReference type="EC" id="2.4.2.1"/>
    </reaction>
    <physiologicalReaction direction="left-to-right" evidence="9">
        <dbReference type="Rhea" id="RHEA:27643"/>
    </physiologicalReaction>
</comment>
<keyword evidence="5" id="KW-0479">Metal-binding</keyword>
<evidence type="ECO:0000313" key="12">
    <source>
        <dbReference type="Proteomes" id="UP000243406"/>
    </source>
</evidence>
<evidence type="ECO:0000256" key="5">
    <source>
        <dbReference type="ARBA" id="ARBA00022723"/>
    </source>
</evidence>
<accession>A0A1T5A4U4</accession>
<dbReference type="GO" id="GO:0016787">
    <property type="term" value="F:hydrolase activity"/>
    <property type="evidence" value="ECO:0007669"/>
    <property type="project" value="UniProtKB-KW"/>
</dbReference>
<evidence type="ECO:0000256" key="7">
    <source>
        <dbReference type="ARBA" id="ARBA00022833"/>
    </source>
</evidence>
<keyword evidence="4" id="KW-0808">Transferase</keyword>
<evidence type="ECO:0000256" key="10">
    <source>
        <dbReference type="ARBA" id="ARBA00049893"/>
    </source>
</evidence>
<dbReference type="InterPro" id="IPR038371">
    <property type="entry name" value="Cu_polyphenol_OxRdtase_sf"/>
</dbReference>
<protein>
    <recommendedName>
        <fullName evidence="13">Purine nucleoside phosphorylase</fullName>
    </recommendedName>
</protein>
<dbReference type="Gene3D" id="3.60.140.10">
    <property type="entry name" value="CNF1/YfiH-like putative cysteine hydrolases"/>
    <property type="match status" value="1"/>
</dbReference>
<keyword evidence="7" id="KW-0862">Zinc</keyword>
<dbReference type="Pfam" id="PF02578">
    <property type="entry name" value="Cu-oxidase_4"/>
    <property type="match status" value="1"/>
</dbReference>
<reference evidence="12" key="1">
    <citation type="submission" date="2017-02" db="EMBL/GenBank/DDBJ databases">
        <authorList>
            <person name="Varghese N."/>
            <person name="Submissions S."/>
        </authorList>
    </citation>
    <scope>NUCLEOTIDE SEQUENCE [LARGE SCALE GENOMIC DNA]</scope>
    <source>
        <strain evidence="12">ATCC 35199</strain>
    </source>
</reference>
<dbReference type="CDD" id="cd16833">
    <property type="entry name" value="YfiH"/>
    <property type="match status" value="1"/>
</dbReference>
<evidence type="ECO:0000256" key="3">
    <source>
        <dbReference type="ARBA" id="ARBA00007353"/>
    </source>
</evidence>
<comment type="similarity">
    <text evidence="3">Belongs to the purine nucleoside phosphorylase YfiH/LACC1 family.</text>
</comment>
<dbReference type="InterPro" id="IPR003730">
    <property type="entry name" value="Cu_polyphenol_OxRdtase"/>
</dbReference>
<sequence>MSLKFIASESSRYMQWDELSNLGIKHCFTTYPEDMGVKTNNDKSNLIQNYDKAKAFAKLNSKQTYFAQQIHDKNIGIINSLSDGTEFFLGRYLDNTDGLITSMPNITLITQYADCTPITLWDTKNKVLASVHSGWKGTSLKIIESAITDMISNYDSKPSDIHCFIWPSIGYDDFEVDEDVAKIFRSSFSFADEVISKKANKYHIDLVSIIQRVALDNKILKEHIYLSNLSTFSDMRFHSYRRDKESSGRMALLMEI</sequence>
<dbReference type="AlphaFoldDB" id="A0A1T5A4U4"/>
<proteinExistence type="inferred from homology"/>
<comment type="function">
    <text evidence="2">Purine nucleoside enzyme that catalyzes the phosphorolysis of adenosine and inosine nucleosides, yielding D-ribose 1-phosphate and the respective free bases, adenine and hypoxanthine. Also catalyzes the phosphorolysis of S-methyl-5'-thioadenosine into adenine and S-methyl-5-thio-alpha-D-ribose 1-phosphate. Also has adenosine deaminase activity.</text>
</comment>
<dbReference type="SUPFAM" id="SSF64438">
    <property type="entry name" value="CNF1/YfiH-like putative cysteine hydrolases"/>
    <property type="match status" value="1"/>
</dbReference>
<evidence type="ECO:0008006" key="13">
    <source>
        <dbReference type="Google" id="ProtNLM"/>
    </source>
</evidence>
<evidence type="ECO:0000313" key="11">
    <source>
        <dbReference type="EMBL" id="SKB29643.1"/>
    </source>
</evidence>
<gene>
    <name evidence="11" type="ORF">SAMN02745120_0737</name>
</gene>
<dbReference type="PANTHER" id="PTHR30616">
    <property type="entry name" value="UNCHARACTERIZED PROTEIN YFIH"/>
    <property type="match status" value="1"/>
</dbReference>
<evidence type="ECO:0000256" key="8">
    <source>
        <dbReference type="ARBA" id="ARBA00047989"/>
    </source>
</evidence>
<comment type="catalytic activity">
    <reaction evidence="10">
        <text>S-methyl-5'-thioadenosine + phosphate = 5-(methylsulfanyl)-alpha-D-ribose 1-phosphate + adenine</text>
        <dbReference type="Rhea" id="RHEA:11852"/>
        <dbReference type="ChEBI" id="CHEBI:16708"/>
        <dbReference type="ChEBI" id="CHEBI:17509"/>
        <dbReference type="ChEBI" id="CHEBI:43474"/>
        <dbReference type="ChEBI" id="CHEBI:58533"/>
        <dbReference type="EC" id="2.4.2.28"/>
    </reaction>
    <physiologicalReaction direction="left-to-right" evidence="10">
        <dbReference type="Rhea" id="RHEA:11853"/>
    </physiologicalReaction>
</comment>
<keyword evidence="6" id="KW-0378">Hydrolase</keyword>
<evidence type="ECO:0000256" key="6">
    <source>
        <dbReference type="ARBA" id="ARBA00022801"/>
    </source>
</evidence>
<comment type="catalytic activity">
    <reaction evidence="1">
        <text>inosine + phosphate = alpha-D-ribose 1-phosphate + hypoxanthine</text>
        <dbReference type="Rhea" id="RHEA:27646"/>
        <dbReference type="ChEBI" id="CHEBI:17368"/>
        <dbReference type="ChEBI" id="CHEBI:17596"/>
        <dbReference type="ChEBI" id="CHEBI:43474"/>
        <dbReference type="ChEBI" id="CHEBI:57720"/>
        <dbReference type="EC" id="2.4.2.1"/>
    </reaction>
    <physiologicalReaction direction="left-to-right" evidence="1">
        <dbReference type="Rhea" id="RHEA:27647"/>
    </physiologicalReaction>
</comment>
<name>A0A1T5A4U4_9FIRM</name>
<dbReference type="OrthoDB" id="4279at2"/>
<dbReference type="GO" id="GO:0017061">
    <property type="term" value="F:S-methyl-5-thioadenosine phosphorylase activity"/>
    <property type="evidence" value="ECO:0007669"/>
    <property type="project" value="UniProtKB-EC"/>
</dbReference>